<name>A0A5C8ZKZ2_9ACTN</name>
<comment type="similarity">
    <text evidence="1 2">Belongs to the anti-sigma-factor antagonist family.</text>
</comment>
<dbReference type="InterPro" id="IPR036513">
    <property type="entry name" value="STAS_dom_sf"/>
</dbReference>
<reference evidence="4 5" key="1">
    <citation type="submission" date="2019-07" db="EMBL/GenBank/DDBJ databases">
        <title>Quadrisphaera sp. strain DD2A genome sequencing and assembly.</title>
        <authorList>
            <person name="Kim I."/>
        </authorList>
    </citation>
    <scope>NUCLEOTIDE SEQUENCE [LARGE SCALE GENOMIC DNA]</scope>
    <source>
        <strain evidence="4 5">DD2A</strain>
    </source>
</reference>
<dbReference type="AlphaFoldDB" id="A0A5C8ZKZ2"/>
<evidence type="ECO:0000256" key="1">
    <source>
        <dbReference type="ARBA" id="ARBA00009013"/>
    </source>
</evidence>
<dbReference type="Proteomes" id="UP000321234">
    <property type="component" value="Unassembled WGS sequence"/>
</dbReference>
<dbReference type="PANTHER" id="PTHR33495:SF2">
    <property type="entry name" value="ANTI-SIGMA FACTOR ANTAGONIST TM_1081-RELATED"/>
    <property type="match status" value="1"/>
</dbReference>
<evidence type="ECO:0000313" key="5">
    <source>
        <dbReference type="Proteomes" id="UP000321234"/>
    </source>
</evidence>
<dbReference type="PROSITE" id="PS50801">
    <property type="entry name" value="STAS"/>
    <property type="match status" value="1"/>
</dbReference>
<evidence type="ECO:0000256" key="2">
    <source>
        <dbReference type="RuleBase" id="RU003749"/>
    </source>
</evidence>
<dbReference type="SUPFAM" id="SSF52091">
    <property type="entry name" value="SpoIIaa-like"/>
    <property type="match status" value="1"/>
</dbReference>
<dbReference type="InterPro" id="IPR002645">
    <property type="entry name" value="STAS_dom"/>
</dbReference>
<dbReference type="NCBIfam" id="TIGR00377">
    <property type="entry name" value="ant_ant_sig"/>
    <property type="match status" value="1"/>
</dbReference>
<dbReference type="CDD" id="cd07043">
    <property type="entry name" value="STAS_anti-anti-sigma_factors"/>
    <property type="match status" value="1"/>
</dbReference>
<dbReference type="GO" id="GO:0043856">
    <property type="term" value="F:anti-sigma factor antagonist activity"/>
    <property type="evidence" value="ECO:0007669"/>
    <property type="project" value="InterPro"/>
</dbReference>
<organism evidence="4 5">
    <name type="scientific">Quadrisphaera setariae</name>
    <dbReference type="NCBI Taxonomy" id="2593304"/>
    <lineage>
        <taxon>Bacteria</taxon>
        <taxon>Bacillati</taxon>
        <taxon>Actinomycetota</taxon>
        <taxon>Actinomycetes</taxon>
        <taxon>Kineosporiales</taxon>
        <taxon>Kineosporiaceae</taxon>
        <taxon>Quadrisphaera</taxon>
    </lineage>
</organism>
<proteinExistence type="inferred from homology"/>
<dbReference type="Gene3D" id="3.30.750.24">
    <property type="entry name" value="STAS domain"/>
    <property type="match status" value="1"/>
</dbReference>
<protein>
    <recommendedName>
        <fullName evidence="2">Anti-sigma factor antagonist</fullName>
    </recommendedName>
</protein>
<dbReference type="EMBL" id="VKAC01000002">
    <property type="protein sequence ID" value="TXR57450.1"/>
    <property type="molecule type" value="Genomic_DNA"/>
</dbReference>
<sequence>MTLRIDHDVRGGVDVLTVHGDVDLYSAPALRQRLVDLVGEQRHDVVVDLSDVPFIDSLGLGVLVGGLKRARGHGGDLRLAGPNELTTRVLRATGLTSAFHIHPDVDTALEHPLAG</sequence>
<dbReference type="InterPro" id="IPR003658">
    <property type="entry name" value="Anti-sigma_ant"/>
</dbReference>
<gene>
    <name evidence="4" type="ORF">FMM08_04175</name>
</gene>
<dbReference type="Pfam" id="PF01740">
    <property type="entry name" value="STAS"/>
    <property type="match status" value="1"/>
</dbReference>
<dbReference type="PANTHER" id="PTHR33495">
    <property type="entry name" value="ANTI-SIGMA FACTOR ANTAGONIST TM_1081-RELATED-RELATED"/>
    <property type="match status" value="1"/>
</dbReference>
<comment type="caution">
    <text evidence="4">The sequence shown here is derived from an EMBL/GenBank/DDBJ whole genome shotgun (WGS) entry which is preliminary data.</text>
</comment>
<keyword evidence="5" id="KW-1185">Reference proteome</keyword>
<evidence type="ECO:0000259" key="3">
    <source>
        <dbReference type="PROSITE" id="PS50801"/>
    </source>
</evidence>
<accession>A0A5C8ZKZ2</accession>
<feature type="domain" description="STAS" evidence="3">
    <location>
        <begin position="3"/>
        <end position="112"/>
    </location>
</feature>
<dbReference type="OrthoDB" id="5471473at2"/>
<evidence type="ECO:0000313" key="4">
    <source>
        <dbReference type="EMBL" id="TXR57450.1"/>
    </source>
</evidence>
<dbReference type="RefSeq" id="WP_147925091.1">
    <property type="nucleotide sequence ID" value="NZ_VKAC01000002.1"/>
</dbReference>